<evidence type="ECO:0000256" key="2">
    <source>
        <dbReference type="SAM" id="Phobius"/>
    </source>
</evidence>
<organism evidence="4 5">
    <name type="scientific">Mycena sanguinolenta</name>
    <dbReference type="NCBI Taxonomy" id="230812"/>
    <lineage>
        <taxon>Eukaryota</taxon>
        <taxon>Fungi</taxon>
        <taxon>Dikarya</taxon>
        <taxon>Basidiomycota</taxon>
        <taxon>Agaricomycotina</taxon>
        <taxon>Agaricomycetes</taxon>
        <taxon>Agaricomycetidae</taxon>
        <taxon>Agaricales</taxon>
        <taxon>Marasmiineae</taxon>
        <taxon>Mycenaceae</taxon>
        <taxon>Mycena</taxon>
    </lineage>
</organism>
<dbReference type="InterPro" id="IPR045339">
    <property type="entry name" value="DUF6534"/>
</dbReference>
<gene>
    <name evidence="4" type="ORF">MSAN_01683900</name>
</gene>
<reference evidence="4" key="1">
    <citation type="submission" date="2020-05" db="EMBL/GenBank/DDBJ databases">
        <title>Mycena genomes resolve the evolution of fungal bioluminescence.</title>
        <authorList>
            <person name="Tsai I.J."/>
        </authorList>
    </citation>
    <scope>NUCLEOTIDE SEQUENCE</scope>
    <source>
        <strain evidence="4">160909Yilan</strain>
    </source>
</reference>
<dbReference type="Pfam" id="PF20152">
    <property type="entry name" value="DUF6534"/>
    <property type="match status" value="1"/>
</dbReference>
<keyword evidence="2" id="KW-0472">Membrane</keyword>
<dbReference type="EMBL" id="JACAZH010000015">
    <property type="protein sequence ID" value="KAF7349586.1"/>
    <property type="molecule type" value="Genomic_DNA"/>
</dbReference>
<feature type="transmembrane region" description="Helical" evidence="2">
    <location>
        <begin position="223"/>
        <end position="245"/>
    </location>
</feature>
<evidence type="ECO:0000259" key="3">
    <source>
        <dbReference type="Pfam" id="PF20152"/>
    </source>
</evidence>
<comment type="caution">
    <text evidence="4">The sequence shown here is derived from an EMBL/GenBank/DDBJ whole genome shotgun (WGS) entry which is preliminary data.</text>
</comment>
<feature type="domain" description="DUF6534" evidence="3">
    <location>
        <begin position="263"/>
        <end position="344"/>
    </location>
</feature>
<name>A0A8H7CVJ7_9AGAR</name>
<dbReference type="AlphaFoldDB" id="A0A8H7CVJ7"/>
<keyword evidence="2" id="KW-0812">Transmembrane</keyword>
<feature type="region of interest" description="Disordered" evidence="1">
    <location>
        <begin position="422"/>
        <end position="444"/>
    </location>
</feature>
<feature type="transmembrane region" description="Helical" evidence="2">
    <location>
        <begin position="298"/>
        <end position="320"/>
    </location>
</feature>
<sequence length="444" mass="47899">MPATVERRTEAFSAHSWLQTWRSLARKSCIGGTYSMPSQSLCPNCLRVNNKLNSAKSFFIPPRAAMSLPPSPSGAFPSGAFPSGALPPFPSGAPFPGGPPQPLVPVGTTGSIVSLVSSTWLNTALYAIELVLAAYYLRRPRSRSLSNKLCVFSLLFFDTLATAGSFVNVIMALGGIVTFDLRSILAPTAVGILTTFATAAITQTFLCYMFYRLTNNKLISSIIILMILAHLGVTWASGILVLTTLNVGGAAFTTTKVGAILCAATDIIIAGLLSWNFWRMMALIPPERSTRSLLRKILLIVISSGTIVAANTILMLILLVKHSLAFFFFFTSQGRVYSLTILGNFLIAIPTRMHAEMRVATPNKAFDTAMPQSAVVFHVEGQSGSGDTGDVESTKGGGTVHVARVSLMNRRNTNVDEVELRPMDHGHDYDNDISFDGNSHKEEK</sequence>
<protein>
    <recommendedName>
        <fullName evidence="3">DUF6534 domain-containing protein</fullName>
    </recommendedName>
</protein>
<feature type="transmembrane region" description="Helical" evidence="2">
    <location>
        <begin position="257"/>
        <end position="278"/>
    </location>
</feature>
<evidence type="ECO:0000313" key="4">
    <source>
        <dbReference type="EMBL" id="KAF7349586.1"/>
    </source>
</evidence>
<keyword evidence="2" id="KW-1133">Transmembrane helix</keyword>
<proteinExistence type="predicted"/>
<keyword evidence="5" id="KW-1185">Reference proteome</keyword>
<feature type="transmembrane region" description="Helical" evidence="2">
    <location>
        <begin position="326"/>
        <end position="349"/>
    </location>
</feature>
<dbReference type="OrthoDB" id="2989042at2759"/>
<feature type="transmembrane region" description="Helical" evidence="2">
    <location>
        <begin position="189"/>
        <end position="211"/>
    </location>
</feature>
<accession>A0A8H7CVJ7</accession>
<dbReference type="Proteomes" id="UP000623467">
    <property type="component" value="Unassembled WGS sequence"/>
</dbReference>
<feature type="transmembrane region" description="Helical" evidence="2">
    <location>
        <begin position="149"/>
        <end position="177"/>
    </location>
</feature>
<evidence type="ECO:0000256" key="1">
    <source>
        <dbReference type="SAM" id="MobiDB-lite"/>
    </source>
</evidence>
<evidence type="ECO:0000313" key="5">
    <source>
        <dbReference type="Proteomes" id="UP000623467"/>
    </source>
</evidence>